<keyword evidence="5" id="KW-1133">Transmembrane helix</keyword>
<comment type="caution">
    <text evidence="9">The sequence shown here is derived from an EMBL/GenBank/DDBJ whole genome shotgun (WGS) entry which is preliminary data.</text>
</comment>
<dbReference type="PANTHER" id="PTHR48041">
    <property type="entry name" value="ABC TRANSPORTER G FAMILY MEMBER 28"/>
    <property type="match status" value="1"/>
</dbReference>
<keyword evidence="3" id="KW-0813">Transport</keyword>
<dbReference type="InterPro" id="IPR027417">
    <property type="entry name" value="P-loop_NTPase"/>
</dbReference>
<evidence type="ECO:0000256" key="2">
    <source>
        <dbReference type="ARBA" id="ARBA00005814"/>
    </source>
</evidence>
<dbReference type="EMBL" id="BEZZ01003021">
    <property type="protein sequence ID" value="GCC18669.1"/>
    <property type="molecule type" value="Genomic_DNA"/>
</dbReference>
<dbReference type="AlphaFoldDB" id="A0A401RKL5"/>
<dbReference type="OrthoDB" id="9805706at2759"/>
<dbReference type="GO" id="GO:0042626">
    <property type="term" value="F:ATPase-coupled transmembrane transporter activity"/>
    <property type="evidence" value="ECO:0007669"/>
    <property type="project" value="TreeGrafter"/>
</dbReference>
<dbReference type="PANTHER" id="PTHR48041:SF116">
    <property type="entry name" value="PROTEIN BROWN"/>
    <property type="match status" value="1"/>
</dbReference>
<dbReference type="Proteomes" id="UP000287033">
    <property type="component" value="Unassembled WGS sequence"/>
</dbReference>
<evidence type="ECO:0000256" key="4">
    <source>
        <dbReference type="ARBA" id="ARBA00022692"/>
    </source>
</evidence>
<dbReference type="SUPFAM" id="SSF52540">
    <property type="entry name" value="P-loop containing nucleoside triphosphate hydrolases"/>
    <property type="match status" value="1"/>
</dbReference>
<dbReference type="InterPro" id="IPR003439">
    <property type="entry name" value="ABC_transporter-like_ATP-bd"/>
</dbReference>
<evidence type="ECO:0000256" key="6">
    <source>
        <dbReference type="ARBA" id="ARBA00023136"/>
    </source>
</evidence>
<feature type="region of interest" description="Disordered" evidence="7">
    <location>
        <begin position="1"/>
        <end position="37"/>
    </location>
</feature>
<evidence type="ECO:0000313" key="9">
    <source>
        <dbReference type="EMBL" id="GCC18669.1"/>
    </source>
</evidence>
<evidence type="ECO:0000313" key="10">
    <source>
        <dbReference type="Proteomes" id="UP000287033"/>
    </source>
</evidence>
<keyword evidence="6" id="KW-0472">Membrane</keyword>
<reference evidence="9 10" key="1">
    <citation type="journal article" date="2018" name="Nat. Ecol. Evol.">
        <title>Shark genomes provide insights into elasmobranch evolution and the origin of vertebrates.</title>
        <authorList>
            <person name="Hara Y"/>
            <person name="Yamaguchi K"/>
            <person name="Onimaru K"/>
            <person name="Kadota M"/>
            <person name="Koyanagi M"/>
            <person name="Keeley SD"/>
            <person name="Tatsumi K"/>
            <person name="Tanaka K"/>
            <person name="Motone F"/>
            <person name="Kageyama Y"/>
            <person name="Nozu R"/>
            <person name="Adachi N"/>
            <person name="Nishimura O"/>
            <person name="Nakagawa R"/>
            <person name="Tanegashima C"/>
            <person name="Kiyatake I"/>
            <person name="Matsumoto R"/>
            <person name="Murakumo K"/>
            <person name="Nishida K"/>
            <person name="Terakita A"/>
            <person name="Kuratani S"/>
            <person name="Sato K"/>
            <person name="Hyodo S Kuraku.S."/>
        </authorList>
    </citation>
    <scope>NUCLEOTIDE SEQUENCE [LARGE SCALE GENOMIC DNA]</scope>
</reference>
<sequence>MDNFTKNETSQSVAAKTEVGVNTDGSEKPSIDQETAMDSEHGVTDIVRDLTVTTSYEELLSTTMSSAESSGSSFDLSARVPNTVEKRVGTDELIMEKEPIAMKINSILMTSHAATYDLSEPSATGDRMNPDSEIRLFKATQHELEEPNLMKYPQGMIISFFNVSYKVKIKHGYFYRRTKSTKEVLIGVSGIMKPGLNAIMGPLGSGKTTLLDILAARKEPSGFSGEVLVDGVQQPTNFNCIAGYVVYIGTLLTRGVSDGERRKVSIAMELLKDPGVLFLDEPTSGLDTSNANAVLQLLRRY</sequence>
<evidence type="ECO:0000256" key="3">
    <source>
        <dbReference type="ARBA" id="ARBA00022448"/>
    </source>
</evidence>
<name>A0A401RKL5_CHIPU</name>
<keyword evidence="4" id="KW-0812">Transmembrane</keyword>
<evidence type="ECO:0000256" key="5">
    <source>
        <dbReference type="ARBA" id="ARBA00022989"/>
    </source>
</evidence>
<accession>A0A401RKL5</accession>
<feature type="compositionally biased region" description="Polar residues" evidence="7">
    <location>
        <begin position="1"/>
        <end position="14"/>
    </location>
</feature>
<dbReference type="OMA" id="IDQETAM"/>
<dbReference type="GO" id="GO:0005524">
    <property type="term" value="F:ATP binding"/>
    <property type="evidence" value="ECO:0007669"/>
    <property type="project" value="InterPro"/>
</dbReference>
<protein>
    <recommendedName>
        <fullName evidence="8">ABC transporter domain-containing protein</fullName>
    </recommendedName>
</protein>
<comment type="similarity">
    <text evidence="2">Belongs to the ABC transporter superfamily. ABCG family. Eye pigment precursor importer (TC 3.A.1.204) subfamily.</text>
</comment>
<proteinExistence type="inferred from homology"/>
<keyword evidence="10" id="KW-1185">Reference proteome</keyword>
<organism evidence="9 10">
    <name type="scientific">Chiloscyllium punctatum</name>
    <name type="common">Brownbanded bambooshark</name>
    <name type="synonym">Hemiscyllium punctatum</name>
    <dbReference type="NCBI Taxonomy" id="137246"/>
    <lineage>
        <taxon>Eukaryota</taxon>
        <taxon>Metazoa</taxon>
        <taxon>Chordata</taxon>
        <taxon>Craniata</taxon>
        <taxon>Vertebrata</taxon>
        <taxon>Chondrichthyes</taxon>
        <taxon>Elasmobranchii</taxon>
        <taxon>Galeomorphii</taxon>
        <taxon>Galeoidea</taxon>
        <taxon>Orectolobiformes</taxon>
        <taxon>Hemiscylliidae</taxon>
        <taxon>Chiloscyllium</taxon>
    </lineage>
</organism>
<dbReference type="GO" id="GO:0016887">
    <property type="term" value="F:ATP hydrolysis activity"/>
    <property type="evidence" value="ECO:0007669"/>
    <property type="project" value="InterPro"/>
</dbReference>
<evidence type="ECO:0000259" key="8">
    <source>
        <dbReference type="Pfam" id="PF00005"/>
    </source>
</evidence>
<dbReference type="GO" id="GO:0005886">
    <property type="term" value="C:plasma membrane"/>
    <property type="evidence" value="ECO:0007669"/>
    <property type="project" value="TreeGrafter"/>
</dbReference>
<dbReference type="STRING" id="137246.A0A401RKL5"/>
<dbReference type="InterPro" id="IPR050352">
    <property type="entry name" value="ABCG_transporters"/>
</dbReference>
<gene>
    <name evidence="9" type="ORF">chiPu_0020857</name>
</gene>
<dbReference type="Gene3D" id="3.40.50.300">
    <property type="entry name" value="P-loop containing nucleotide triphosphate hydrolases"/>
    <property type="match status" value="2"/>
</dbReference>
<feature type="domain" description="ABC transporter" evidence="8">
    <location>
        <begin position="254"/>
        <end position="284"/>
    </location>
</feature>
<dbReference type="Pfam" id="PF00005">
    <property type="entry name" value="ABC_tran"/>
    <property type="match status" value="1"/>
</dbReference>
<evidence type="ECO:0000256" key="1">
    <source>
        <dbReference type="ARBA" id="ARBA00004141"/>
    </source>
</evidence>
<comment type="subcellular location">
    <subcellularLocation>
        <location evidence="1">Membrane</location>
        <topology evidence="1">Multi-pass membrane protein</topology>
    </subcellularLocation>
</comment>
<evidence type="ECO:0000256" key="7">
    <source>
        <dbReference type="SAM" id="MobiDB-lite"/>
    </source>
</evidence>